<protein>
    <recommendedName>
        <fullName evidence="3">Small integral membrane protein 15</fullName>
    </recommendedName>
</protein>
<evidence type="ECO:0000313" key="11">
    <source>
        <dbReference type="Proteomes" id="UP001176940"/>
    </source>
</evidence>
<proteinExistence type="inferred from homology"/>
<feature type="transmembrane region" description="Helical" evidence="9">
    <location>
        <begin position="203"/>
        <end position="225"/>
    </location>
</feature>
<dbReference type="PANTHER" id="PTHR28644:SF1">
    <property type="entry name" value="SMALL INTEGRAL MEMBRANE PROTEIN 15"/>
    <property type="match status" value="1"/>
</dbReference>
<keyword evidence="4 9" id="KW-0812">Transmembrane</keyword>
<accession>A0ABN9LJD7</accession>
<sequence>MDGNSMEKKPGCIANSQVADGNDAVRVLLYLYGLTPWDRKLPLAMERSWERSRERDEERERRRMVSIARLQRAFGSSNSDQNIWSFFQGGKIPEVLSVIVLELEEVSCDITYYKYQILCYLLCIEVLSVIVLELEEVSCDITYYKYQILCYLLCIEVLSVIVLELEESPRMVWDRIVGRAQNDMIDIKAWAEYIVEWAAKDPYGFLTTVILALTPLFLASAVLSWKLAKMIEAKEREQKKKQKRQENIAKAKRTKKD</sequence>
<evidence type="ECO:0000256" key="8">
    <source>
        <dbReference type="SAM" id="MobiDB-lite"/>
    </source>
</evidence>
<dbReference type="Pfam" id="PF15086">
    <property type="entry name" value="UPF0542"/>
    <property type="match status" value="1"/>
</dbReference>
<name>A0ABN9LJD7_9NEOB</name>
<evidence type="ECO:0000313" key="10">
    <source>
        <dbReference type="EMBL" id="CAJ0943438.1"/>
    </source>
</evidence>
<evidence type="ECO:0000256" key="7">
    <source>
        <dbReference type="ARBA" id="ARBA00023136"/>
    </source>
</evidence>
<keyword evidence="7 9" id="KW-0472">Membrane</keyword>
<dbReference type="PANTHER" id="PTHR28644">
    <property type="entry name" value="SMALL INTEGRAL MEMBRANE PROTEIN 15"/>
    <property type="match status" value="1"/>
</dbReference>
<dbReference type="EMBL" id="CAUEEQ010021133">
    <property type="protein sequence ID" value="CAJ0943438.1"/>
    <property type="molecule type" value="Genomic_DNA"/>
</dbReference>
<evidence type="ECO:0000256" key="5">
    <source>
        <dbReference type="ARBA" id="ARBA00022989"/>
    </source>
</evidence>
<keyword evidence="11" id="KW-1185">Reference proteome</keyword>
<evidence type="ECO:0000256" key="1">
    <source>
        <dbReference type="ARBA" id="ARBA00004167"/>
    </source>
</evidence>
<evidence type="ECO:0000256" key="2">
    <source>
        <dbReference type="ARBA" id="ARBA00006758"/>
    </source>
</evidence>
<dbReference type="Proteomes" id="UP001176940">
    <property type="component" value="Unassembled WGS sequence"/>
</dbReference>
<keyword evidence="5 9" id="KW-1133">Transmembrane helix</keyword>
<evidence type="ECO:0000256" key="3">
    <source>
        <dbReference type="ARBA" id="ARBA00017904"/>
    </source>
</evidence>
<evidence type="ECO:0000256" key="6">
    <source>
        <dbReference type="ARBA" id="ARBA00023054"/>
    </source>
</evidence>
<gene>
    <name evidence="10" type="ORF">RIMI_LOCUS9964660</name>
</gene>
<reference evidence="10" key="1">
    <citation type="submission" date="2023-07" db="EMBL/GenBank/DDBJ databases">
        <authorList>
            <person name="Stuckert A."/>
        </authorList>
    </citation>
    <scope>NUCLEOTIDE SEQUENCE</scope>
</reference>
<feature type="region of interest" description="Disordered" evidence="8">
    <location>
        <begin position="236"/>
        <end position="257"/>
    </location>
</feature>
<keyword evidence="6" id="KW-0175">Coiled coil</keyword>
<comment type="caution">
    <text evidence="10">The sequence shown here is derived from an EMBL/GenBank/DDBJ whole genome shotgun (WGS) entry which is preliminary data.</text>
</comment>
<evidence type="ECO:0000256" key="9">
    <source>
        <dbReference type="SAM" id="Phobius"/>
    </source>
</evidence>
<organism evidence="10 11">
    <name type="scientific">Ranitomeya imitator</name>
    <name type="common">mimic poison frog</name>
    <dbReference type="NCBI Taxonomy" id="111125"/>
    <lineage>
        <taxon>Eukaryota</taxon>
        <taxon>Metazoa</taxon>
        <taxon>Chordata</taxon>
        <taxon>Craniata</taxon>
        <taxon>Vertebrata</taxon>
        <taxon>Euteleostomi</taxon>
        <taxon>Amphibia</taxon>
        <taxon>Batrachia</taxon>
        <taxon>Anura</taxon>
        <taxon>Neobatrachia</taxon>
        <taxon>Hyloidea</taxon>
        <taxon>Dendrobatidae</taxon>
        <taxon>Dendrobatinae</taxon>
        <taxon>Ranitomeya</taxon>
    </lineage>
</organism>
<comment type="subcellular location">
    <subcellularLocation>
        <location evidence="1">Membrane</location>
        <topology evidence="1">Single-pass membrane protein</topology>
    </subcellularLocation>
</comment>
<dbReference type="InterPro" id="IPR027877">
    <property type="entry name" value="Smim15"/>
</dbReference>
<feature type="transmembrane region" description="Helical" evidence="9">
    <location>
        <begin position="146"/>
        <end position="163"/>
    </location>
</feature>
<evidence type="ECO:0000256" key="4">
    <source>
        <dbReference type="ARBA" id="ARBA00022692"/>
    </source>
</evidence>
<feature type="compositionally biased region" description="Basic and acidic residues" evidence="8">
    <location>
        <begin position="236"/>
        <end position="249"/>
    </location>
</feature>
<comment type="similarity">
    <text evidence="2">Belongs to the SMIM15 family.</text>
</comment>